<evidence type="ECO:0000313" key="8">
    <source>
        <dbReference type="Proteomes" id="UP000188879"/>
    </source>
</evidence>
<keyword evidence="5" id="KW-0479">Metal-binding</keyword>
<dbReference type="SUPFAM" id="SSF56235">
    <property type="entry name" value="N-terminal nucleophile aminohydrolases (Ntn hydrolases)"/>
    <property type="match status" value="1"/>
</dbReference>
<comment type="similarity">
    <text evidence="1">Belongs to the peptidase S45 family.</text>
</comment>
<dbReference type="InterPro" id="IPR043146">
    <property type="entry name" value="Penicillin_amidase_N_B-knob"/>
</dbReference>
<feature type="region of interest" description="Disordered" evidence="6">
    <location>
        <begin position="232"/>
        <end position="259"/>
    </location>
</feature>
<dbReference type="Proteomes" id="UP000188879">
    <property type="component" value="Unassembled WGS sequence"/>
</dbReference>
<dbReference type="RefSeq" id="WP_076958111.1">
    <property type="nucleotide sequence ID" value="NZ_MLCO01000141.1"/>
</dbReference>
<organism evidence="7 8">
    <name type="scientific">Teichococcus deserti</name>
    <dbReference type="NCBI Taxonomy" id="1817963"/>
    <lineage>
        <taxon>Bacteria</taxon>
        <taxon>Pseudomonadati</taxon>
        <taxon>Pseudomonadota</taxon>
        <taxon>Alphaproteobacteria</taxon>
        <taxon>Acetobacterales</taxon>
        <taxon>Roseomonadaceae</taxon>
        <taxon>Roseomonas</taxon>
    </lineage>
</organism>
<keyword evidence="2" id="KW-0378">Hydrolase</keyword>
<dbReference type="GO" id="GO:0016811">
    <property type="term" value="F:hydrolase activity, acting on carbon-nitrogen (but not peptide) bonds, in linear amides"/>
    <property type="evidence" value="ECO:0007669"/>
    <property type="project" value="InterPro"/>
</dbReference>
<reference evidence="7 8" key="1">
    <citation type="submission" date="2016-10" db="EMBL/GenBank/DDBJ databases">
        <title>Draft Genome sequence of Roseomonas sp. strain M3.</title>
        <authorList>
            <person name="Subhash Y."/>
            <person name="Lee S."/>
        </authorList>
    </citation>
    <scope>NUCLEOTIDE SEQUENCE [LARGE SCALE GENOMIC DNA]</scope>
    <source>
        <strain evidence="7 8">M3</strain>
    </source>
</reference>
<keyword evidence="3" id="KW-0865">Zymogen</keyword>
<dbReference type="PANTHER" id="PTHR34218">
    <property type="entry name" value="PEPTIDASE S45 PENICILLIN AMIDASE"/>
    <property type="match status" value="1"/>
</dbReference>
<comment type="caution">
    <text evidence="7">The sequence shown here is derived from an EMBL/GenBank/DDBJ whole genome shotgun (WGS) entry which is preliminary data.</text>
</comment>
<evidence type="ECO:0000256" key="2">
    <source>
        <dbReference type="ARBA" id="ARBA00022801"/>
    </source>
</evidence>
<proteinExistence type="inferred from homology"/>
<evidence type="ECO:0000313" key="7">
    <source>
        <dbReference type="EMBL" id="ONG52330.1"/>
    </source>
</evidence>
<dbReference type="Gene3D" id="1.10.439.10">
    <property type="entry name" value="Penicillin Amidohydrolase, domain 1"/>
    <property type="match status" value="1"/>
</dbReference>
<dbReference type="InterPro" id="IPR043147">
    <property type="entry name" value="Penicillin_amidase_A-knob"/>
</dbReference>
<evidence type="ECO:0000256" key="5">
    <source>
        <dbReference type="PIRSR" id="PIRSR001227-2"/>
    </source>
</evidence>
<dbReference type="Pfam" id="PF01804">
    <property type="entry name" value="Penicil_amidase"/>
    <property type="match status" value="1"/>
</dbReference>
<keyword evidence="8" id="KW-1185">Reference proteome</keyword>
<dbReference type="OrthoDB" id="9760084at2"/>
<dbReference type="InterPro" id="IPR029055">
    <property type="entry name" value="Ntn_hydrolases_N"/>
</dbReference>
<dbReference type="CDD" id="cd03747">
    <property type="entry name" value="Ntn_PGA_like"/>
    <property type="match status" value="1"/>
</dbReference>
<accession>A0A1V2H2W6</accession>
<dbReference type="GO" id="GO:0017000">
    <property type="term" value="P:antibiotic biosynthetic process"/>
    <property type="evidence" value="ECO:0007669"/>
    <property type="project" value="InterPro"/>
</dbReference>
<evidence type="ECO:0000256" key="6">
    <source>
        <dbReference type="SAM" id="MobiDB-lite"/>
    </source>
</evidence>
<name>A0A1V2H2W6_9PROT</name>
<dbReference type="Gene3D" id="2.30.120.10">
    <property type="match status" value="1"/>
</dbReference>
<evidence type="ECO:0000256" key="1">
    <source>
        <dbReference type="ARBA" id="ARBA00006586"/>
    </source>
</evidence>
<dbReference type="Gene3D" id="1.10.10.2580">
    <property type="entry name" value="Penicillin Acylase III, Chain A, Domain 2"/>
    <property type="match status" value="1"/>
</dbReference>
<gene>
    <name evidence="7" type="ORF">BKE38_14805</name>
</gene>
<comment type="cofactor">
    <cofactor evidence="5">
        <name>Ca(2+)</name>
        <dbReference type="ChEBI" id="CHEBI:29108"/>
    </cofactor>
    <text evidence="5">Binds 1 Ca(2+) ion per dimer.</text>
</comment>
<feature type="active site" description="Nucleophile" evidence="4">
    <location>
        <position position="244"/>
    </location>
</feature>
<dbReference type="AlphaFoldDB" id="A0A1V2H2W6"/>
<evidence type="ECO:0000256" key="3">
    <source>
        <dbReference type="ARBA" id="ARBA00023145"/>
    </source>
</evidence>
<sequence length="780" mass="84178">MLPKISAESLNPQQLSACLAPLDGQVALPGLTEPASLLRDSWGIPHLKAATAQDAWRALGFAHAQDRLFQMELTRRRALGRAAEWLGEGAVASDMLARRLGMEAACRRDVAAIGAEARAMLESYAAGVNGFLESGAPVPVEYRLLGETPERWEAWHSIAVMRRLGLLMGSVWFKLWRAAALPVVGAENVGKLRYDDGGRDLLAIPPGSDAARHQADLEALAPAIRALLESLGREGPGDETAGGSNNWAVGPARSGTGRPVLAGDPHRVFEIPNMYAQHHVACDAFDMVGLTVPGVPGFPHFAHNGSVAYCVTHAFMDIHDLFLERFSEDGAATQHGEGLAPVTRRRDSIKVRDAGTCDFEIVETIHGPVIAGDPASGTALALRSVQFAEPDLSFDCLPRMTQARTVAELYDATRGWGLIDHNLVAADTAGQIGHLVRARVPRRSAAHGWLPLPGWDPANDWQGWIAHEEMPQVIDPPEGLIVTANNRVVADDHPDYLCTDCHPPYRASRILERLRAMPGFGPEDAAALHADTLSPNALLLRDRLRGLAEPADPAAAALRRTLLGWDGQMRAEDPRPAAYIALRRAATRKLAERSGLSGVGQHPWTAVAPGVVPQNQLWWTLPDLLRRDDSSLLGGGSWDQLLQEALAEAAASPEVAAEKRWGEVHQPRFVHPLSEQYPAAAALLDPPSRPVGGDGDTVLANGLLCSAGPRATYGALARYVFDVGAWENCRWAVFHGASGQPGSAYYTNQNEAWSDCAMVPMLYDWPAIEAQASHRQQLTP</sequence>
<dbReference type="InterPro" id="IPR023343">
    <property type="entry name" value="Penicillin_amidase_dom1"/>
</dbReference>
<dbReference type="EMBL" id="MLCO01000141">
    <property type="protein sequence ID" value="ONG52330.1"/>
    <property type="molecule type" value="Genomic_DNA"/>
</dbReference>
<dbReference type="PANTHER" id="PTHR34218:SF4">
    <property type="entry name" value="ACYL-HOMOSERINE LACTONE ACYLASE QUIP"/>
    <property type="match status" value="1"/>
</dbReference>
<feature type="binding site" evidence="5">
    <location>
        <position position="317"/>
    </location>
    <ligand>
        <name>Ca(2+)</name>
        <dbReference type="ChEBI" id="CHEBI:29108"/>
    </ligand>
</feature>
<dbReference type="PIRSF" id="PIRSF001227">
    <property type="entry name" value="Pen_acylase"/>
    <property type="match status" value="1"/>
</dbReference>
<protein>
    <recommendedName>
        <fullName evidence="9">Penicillin acylase family protein</fullName>
    </recommendedName>
</protein>
<dbReference type="Gene3D" id="1.10.1400.10">
    <property type="match status" value="1"/>
</dbReference>
<evidence type="ECO:0008006" key="9">
    <source>
        <dbReference type="Google" id="ProtNLM"/>
    </source>
</evidence>
<dbReference type="GO" id="GO:0046872">
    <property type="term" value="F:metal ion binding"/>
    <property type="evidence" value="ECO:0007669"/>
    <property type="project" value="UniProtKB-KW"/>
</dbReference>
<dbReference type="InterPro" id="IPR002692">
    <property type="entry name" value="S45"/>
</dbReference>
<dbReference type="Gene3D" id="3.60.20.10">
    <property type="entry name" value="Glutamine Phosphoribosylpyrophosphate, subunit 1, domain 1"/>
    <property type="match status" value="1"/>
</dbReference>
<keyword evidence="5" id="KW-0106">Calcium</keyword>
<dbReference type="InterPro" id="IPR014395">
    <property type="entry name" value="Pen/GL7ACA/AHL_acylase"/>
</dbReference>
<feature type="binding site" evidence="5">
    <location>
        <position position="320"/>
    </location>
    <ligand>
        <name>Ca(2+)</name>
        <dbReference type="ChEBI" id="CHEBI:29108"/>
    </ligand>
</feature>
<evidence type="ECO:0000256" key="4">
    <source>
        <dbReference type="PIRSR" id="PIRSR001227-1"/>
    </source>
</evidence>